<dbReference type="OrthoDB" id="27092at2"/>
<evidence type="ECO:0000256" key="1">
    <source>
        <dbReference type="ARBA" id="ARBA00022801"/>
    </source>
</evidence>
<dbReference type="GO" id="GO:0016787">
    <property type="term" value="F:hydrolase activity"/>
    <property type="evidence" value="ECO:0007669"/>
    <property type="project" value="UniProtKB-KW"/>
</dbReference>
<gene>
    <name evidence="3" type="ORF">D9V29_02865</name>
</gene>
<dbReference type="Gene3D" id="3.40.50.1820">
    <property type="entry name" value="alpha/beta hydrolase"/>
    <property type="match status" value="1"/>
</dbReference>
<reference evidence="3 4" key="1">
    <citation type="submission" date="2018-10" db="EMBL/GenBank/DDBJ databases">
        <authorList>
            <person name="Li J."/>
        </authorList>
    </citation>
    <scope>NUCLEOTIDE SEQUENCE [LARGE SCALE GENOMIC DNA]</scope>
    <source>
        <strain evidence="3 4">CCTCC AB209002</strain>
    </source>
</reference>
<dbReference type="InterPro" id="IPR029058">
    <property type="entry name" value="AB_hydrolase_fold"/>
</dbReference>
<dbReference type="PANTHER" id="PTHR43798">
    <property type="entry name" value="MONOACYLGLYCEROL LIPASE"/>
    <property type="match status" value="1"/>
</dbReference>
<dbReference type="InterPro" id="IPR050266">
    <property type="entry name" value="AB_hydrolase_sf"/>
</dbReference>
<proteinExistence type="predicted"/>
<dbReference type="PANTHER" id="PTHR43798:SF31">
    <property type="entry name" value="AB HYDROLASE SUPERFAMILY PROTEIN YCLE"/>
    <property type="match status" value="1"/>
</dbReference>
<comment type="caution">
    <text evidence="3">The sequence shown here is derived from an EMBL/GenBank/DDBJ whole genome shotgun (WGS) entry which is preliminary data.</text>
</comment>
<dbReference type="SUPFAM" id="SSF53474">
    <property type="entry name" value="alpha/beta-Hydrolases"/>
    <property type="match status" value="1"/>
</dbReference>
<dbReference type="InterPro" id="IPR000073">
    <property type="entry name" value="AB_hydrolase_1"/>
</dbReference>
<accession>A0A3L6ZZ29</accession>
<dbReference type="GO" id="GO:0016020">
    <property type="term" value="C:membrane"/>
    <property type="evidence" value="ECO:0007669"/>
    <property type="project" value="TreeGrafter"/>
</dbReference>
<evidence type="ECO:0000259" key="2">
    <source>
        <dbReference type="Pfam" id="PF00561"/>
    </source>
</evidence>
<protein>
    <submittedName>
        <fullName evidence="3">Alpha/beta fold hydrolase</fullName>
    </submittedName>
</protein>
<sequence length="313" mass="34260">MMAPMTPKPVRTPDTPSFCQVSPGSSAIALAVSPPPRYARTMPHVDVPGARLYYETAGHASEEPLLLLHAGIATLRMWDPLIDSLAPNHYVIRYDTRCFGQTSCQPSGFSDRDDARAILDHLGVSRATFIGASRGGRIALDVAVETPERVAGIATIGSGPSGFPEVELTDEEDRICTDIDQAWDAQDFGRILDLETRLWAIGPLRNEDDLDPDFVRTAYELGRSNLHHQPGVDAPADELEPPAYDRVVDLDVPALVTVGEFDLSRALLQFEYLAATIPGARRHVLPDTAHLPSVERPKEFLDVLSPWLAEHGL</sequence>
<dbReference type="Proteomes" id="UP000270299">
    <property type="component" value="Unassembled WGS sequence"/>
</dbReference>
<dbReference type="EMBL" id="RCUV01000003">
    <property type="protein sequence ID" value="RLP72965.1"/>
    <property type="molecule type" value="Genomic_DNA"/>
</dbReference>
<dbReference type="Pfam" id="PF00561">
    <property type="entry name" value="Abhydrolase_1"/>
    <property type="match status" value="1"/>
</dbReference>
<organism evidence="3 4">
    <name type="scientific">Mycetocola manganoxydans</name>
    <dbReference type="NCBI Taxonomy" id="699879"/>
    <lineage>
        <taxon>Bacteria</taxon>
        <taxon>Bacillati</taxon>
        <taxon>Actinomycetota</taxon>
        <taxon>Actinomycetes</taxon>
        <taxon>Micrococcales</taxon>
        <taxon>Microbacteriaceae</taxon>
        <taxon>Mycetocola</taxon>
    </lineage>
</organism>
<keyword evidence="4" id="KW-1185">Reference proteome</keyword>
<keyword evidence="1 3" id="KW-0378">Hydrolase</keyword>
<dbReference type="AlphaFoldDB" id="A0A3L6ZZ29"/>
<evidence type="ECO:0000313" key="4">
    <source>
        <dbReference type="Proteomes" id="UP000270299"/>
    </source>
</evidence>
<name>A0A3L6ZZ29_9MICO</name>
<feature type="domain" description="AB hydrolase-1" evidence="2">
    <location>
        <begin position="64"/>
        <end position="297"/>
    </location>
</feature>
<evidence type="ECO:0000313" key="3">
    <source>
        <dbReference type="EMBL" id="RLP72965.1"/>
    </source>
</evidence>